<dbReference type="Proteomes" id="UP000015453">
    <property type="component" value="Unassembled WGS sequence"/>
</dbReference>
<proteinExistence type="predicted"/>
<dbReference type="GO" id="GO:0005737">
    <property type="term" value="C:cytoplasm"/>
    <property type="evidence" value="ECO:0007669"/>
    <property type="project" value="TreeGrafter"/>
</dbReference>
<dbReference type="GO" id="GO:0016020">
    <property type="term" value="C:membrane"/>
    <property type="evidence" value="ECO:0007669"/>
    <property type="project" value="TreeGrafter"/>
</dbReference>
<dbReference type="PANTHER" id="PTHR12894:SF43">
    <property type="entry name" value="VACUOLAR SORTING PROTEIN 3"/>
    <property type="match status" value="1"/>
</dbReference>
<reference evidence="3 4" key="1">
    <citation type="journal article" date="2013" name="BMC Genomics">
        <title>The miniature genome of a carnivorous plant Genlisea aurea contains a low number of genes and short non-coding sequences.</title>
        <authorList>
            <person name="Leushkin E.V."/>
            <person name="Sutormin R.A."/>
            <person name="Nabieva E.R."/>
            <person name="Penin A.A."/>
            <person name="Kondrashov A.S."/>
            <person name="Logacheva M.D."/>
        </authorList>
    </citation>
    <scope>NUCLEOTIDE SEQUENCE [LARGE SCALE GENOMIC DNA]</scope>
</reference>
<dbReference type="InterPro" id="IPR019452">
    <property type="entry name" value="VPS39/TGF_beta_rcpt-assoc_1"/>
</dbReference>
<feature type="domain" description="Vacuolar sorting protein 39/Transforming growth factor beta receptor-associated" evidence="2">
    <location>
        <begin position="4"/>
        <end position="95"/>
    </location>
</feature>
<feature type="repeat" description="CHCR" evidence="1">
    <location>
        <begin position="100"/>
        <end position="258"/>
    </location>
</feature>
<dbReference type="GO" id="GO:0006886">
    <property type="term" value="P:intracellular protein transport"/>
    <property type="evidence" value="ECO:0007669"/>
    <property type="project" value="UniProtKB-UniRule"/>
</dbReference>
<comment type="caution">
    <text evidence="3">The sequence shown here is derived from an EMBL/GenBank/DDBJ whole genome shotgun (WGS) entry which is preliminary data.</text>
</comment>
<protein>
    <recommendedName>
        <fullName evidence="2">Vacuolar sorting protein 39/Transforming growth factor beta receptor-associated domain-containing protein</fullName>
    </recommendedName>
</protein>
<sequence>MERLSSSENSCLVEELETLLIDSGHLRALAFLYASKGISSKALSIWRSLARNYSSGGYKKDQSSEIDRREDAATEASKILEHSSDQDLILQHLGWIADVNQTLAINVLISDGRPEFLSPGEISIEILLRYLQWLIEDRESDEARFHTAYALLLAKSVLESYETGISQNPVRERFQMFLGSSDAYDAEEVLYTIEESELWLEKAILYRRLGQESLVLEILALKLEDFEAAEQYCTEIGRPDAYNQLFEMYLDPKDGREAMVTAAIKLLHRHGQMLNPLQVLERLSSEMPLRLASDTIVKILRARTHHHHQGQ</sequence>
<gene>
    <name evidence="3" type="ORF">M569_03687</name>
</gene>
<dbReference type="GO" id="GO:0006914">
    <property type="term" value="P:autophagy"/>
    <property type="evidence" value="ECO:0007669"/>
    <property type="project" value="TreeGrafter"/>
</dbReference>
<name>S8EET5_9LAMI</name>
<accession>S8EET5</accession>
<dbReference type="AlphaFoldDB" id="S8EET5"/>
<organism evidence="3 4">
    <name type="scientific">Genlisea aurea</name>
    <dbReference type="NCBI Taxonomy" id="192259"/>
    <lineage>
        <taxon>Eukaryota</taxon>
        <taxon>Viridiplantae</taxon>
        <taxon>Streptophyta</taxon>
        <taxon>Embryophyta</taxon>
        <taxon>Tracheophyta</taxon>
        <taxon>Spermatophyta</taxon>
        <taxon>Magnoliopsida</taxon>
        <taxon>eudicotyledons</taxon>
        <taxon>Gunneridae</taxon>
        <taxon>Pentapetalae</taxon>
        <taxon>asterids</taxon>
        <taxon>lamiids</taxon>
        <taxon>Lamiales</taxon>
        <taxon>Lentibulariaceae</taxon>
        <taxon>Genlisea</taxon>
    </lineage>
</organism>
<evidence type="ECO:0000259" key="2">
    <source>
        <dbReference type="Pfam" id="PF10366"/>
    </source>
</evidence>
<dbReference type="Pfam" id="PF00637">
    <property type="entry name" value="Clathrin"/>
    <property type="match status" value="1"/>
</dbReference>
<dbReference type="InterPro" id="IPR032914">
    <property type="entry name" value="Vam6/VPS39/TRAP1"/>
</dbReference>
<dbReference type="Pfam" id="PF10366">
    <property type="entry name" value="Vps39_1"/>
    <property type="match status" value="1"/>
</dbReference>
<dbReference type="InterPro" id="IPR000547">
    <property type="entry name" value="Clathrin_H-chain/VPS_repeat"/>
</dbReference>
<dbReference type="OrthoDB" id="10258882at2759"/>
<dbReference type="GO" id="GO:0034058">
    <property type="term" value="P:endosomal vesicle fusion"/>
    <property type="evidence" value="ECO:0007669"/>
    <property type="project" value="TreeGrafter"/>
</dbReference>
<evidence type="ECO:0000313" key="3">
    <source>
        <dbReference type="EMBL" id="EPS71072.1"/>
    </source>
</evidence>
<dbReference type="InterPro" id="IPR055358">
    <property type="entry name" value="CHCR"/>
</dbReference>
<dbReference type="EMBL" id="AUSU01001423">
    <property type="protein sequence ID" value="EPS71072.1"/>
    <property type="molecule type" value="Genomic_DNA"/>
</dbReference>
<feature type="non-terminal residue" evidence="3">
    <location>
        <position position="311"/>
    </location>
</feature>
<dbReference type="PANTHER" id="PTHR12894">
    <property type="entry name" value="CNH DOMAIN CONTAINING"/>
    <property type="match status" value="1"/>
</dbReference>
<dbReference type="PROSITE" id="PS50236">
    <property type="entry name" value="CHCR"/>
    <property type="match status" value="1"/>
</dbReference>
<evidence type="ECO:0000313" key="4">
    <source>
        <dbReference type="Proteomes" id="UP000015453"/>
    </source>
</evidence>
<evidence type="ECO:0000256" key="1">
    <source>
        <dbReference type="PROSITE-ProRule" id="PRU01006"/>
    </source>
</evidence>
<keyword evidence="4" id="KW-1185">Reference proteome</keyword>